<comment type="caution">
    <text evidence="2">The sequence shown here is derived from an EMBL/GenBank/DDBJ whole genome shotgun (WGS) entry which is preliminary data.</text>
</comment>
<name>A0A165S1J1_9CELL</name>
<dbReference type="STRING" id="43678.OJAG_18520"/>
<dbReference type="EC" id="2.8.1.12" evidence="2"/>
<feature type="region of interest" description="Disordered" evidence="1">
    <location>
        <begin position="1"/>
        <end position="50"/>
    </location>
</feature>
<dbReference type="PANTHER" id="PTHR23404">
    <property type="entry name" value="MOLYBDOPTERIN SYNTHASE RELATED"/>
    <property type="match status" value="1"/>
</dbReference>
<feature type="compositionally biased region" description="Low complexity" evidence="1">
    <location>
        <begin position="1"/>
        <end position="16"/>
    </location>
</feature>
<dbReference type="InterPro" id="IPR003448">
    <property type="entry name" value="Mopterin_biosynth_MoaE"/>
</dbReference>
<dbReference type="SUPFAM" id="SSF54690">
    <property type="entry name" value="Molybdopterin synthase subunit MoaE"/>
    <property type="match status" value="1"/>
</dbReference>
<evidence type="ECO:0000313" key="3">
    <source>
        <dbReference type="Proteomes" id="UP000076447"/>
    </source>
</evidence>
<evidence type="ECO:0000256" key="1">
    <source>
        <dbReference type="SAM" id="MobiDB-lite"/>
    </source>
</evidence>
<gene>
    <name evidence="2" type="primary">moaE1_1</name>
    <name evidence="2" type="ORF">OJAG_18520</name>
</gene>
<organism evidence="2 3">
    <name type="scientific">Oerskovia enterophila</name>
    <dbReference type="NCBI Taxonomy" id="43678"/>
    <lineage>
        <taxon>Bacteria</taxon>
        <taxon>Bacillati</taxon>
        <taxon>Actinomycetota</taxon>
        <taxon>Actinomycetes</taxon>
        <taxon>Micrococcales</taxon>
        <taxon>Cellulomonadaceae</taxon>
        <taxon>Oerskovia</taxon>
    </lineage>
</organism>
<protein>
    <submittedName>
        <fullName evidence="2">Molybdopterin synthase catalytic subunit 1</fullName>
        <ecNumber evidence="2">2.8.1.12</ecNumber>
    </submittedName>
</protein>
<reference evidence="2 3" key="1">
    <citation type="submission" date="2016-01" db="EMBL/GenBank/DDBJ databases">
        <title>Genome sequence of Oerskovia enterophila VJag, an agar and cellulose degrading bacterium.</title>
        <authorList>
            <person name="Poehlein A."/>
            <person name="Jag V."/>
            <person name="Bengelsdorf F."/>
            <person name="Duerre P."/>
            <person name="Daniel R."/>
        </authorList>
    </citation>
    <scope>NUCLEOTIDE SEQUENCE [LARGE SCALE GENOMIC DNA]</scope>
    <source>
        <strain evidence="2 3">VJag</strain>
    </source>
</reference>
<dbReference type="RefSeq" id="WP_331709594.1">
    <property type="nucleotide sequence ID" value="NZ_LRIE01000070.1"/>
</dbReference>
<dbReference type="Pfam" id="PF02391">
    <property type="entry name" value="MoaE"/>
    <property type="match status" value="1"/>
</dbReference>
<proteinExistence type="predicted"/>
<keyword evidence="2" id="KW-0808">Transferase</keyword>
<evidence type="ECO:0000313" key="2">
    <source>
        <dbReference type="EMBL" id="KZM35422.1"/>
    </source>
</evidence>
<dbReference type="CDD" id="cd00756">
    <property type="entry name" value="MoaE"/>
    <property type="match status" value="1"/>
</dbReference>
<dbReference type="GO" id="GO:0030366">
    <property type="term" value="F:molybdopterin synthase activity"/>
    <property type="evidence" value="ECO:0007669"/>
    <property type="project" value="UniProtKB-EC"/>
</dbReference>
<dbReference type="InterPro" id="IPR036563">
    <property type="entry name" value="MoaE_sf"/>
</dbReference>
<dbReference type="AlphaFoldDB" id="A0A165S1J1"/>
<dbReference type="Gene3D" id="3.90.1170.40">
    <property type="entry name" value="Molybdopterin biosynthesis MoaE subunit"/>
    <property type="match status" value="1"/>
</dbReference>
<accession>A0A165S1J1</accession>
<dbReference type="EMBL" id="LRIE01000070">
    <property type="protein sequence ID" value="KZM35422.1"/>
    <property type="molecule type" value="Genomic_DNA"/>
</dbReference>
<dbReference type="GO" id="GO:0006777">
    <property type="term" value="P:Mo-molybdopterin cofactor biosynthetic process"/>
    <property type="evidence" value="ECO:0007669"/>
    <property type="project" value="InterPro"/>
</dbReference>
<dbReference type="Proteomes" id="UP000076447">
    <property type="component" value="Unassembled WGS sequence"/>
</dbReference>
<sequence length="185" mass="19399">MSGIDGTGTTTEGDQTVTRDEKQHEGAPVADAGREQPGIDGQGGAAARDVSRVTRDVLDDAVVRSVEGAVSSRECGAVVTFRGVVRDVDGGRDVTGLDYEAHPDATEVLRRCCAAVSAETGLRVAAVHRYGVLTIGDVALVASVASGHRAEAFAACSLLVERIKAEVPIWKRQHFTDGDSEWVGL</sequence>
<dbReference type="PATRIC" id="fig|43678.3.peg.1932"/>